<dbReference type="RefSeq" id="WP_030403675.1">
    <property type="nucleotide sequence ID" value="NZ_BBOK01000014.1"/>
</dbReference>
<reference evidence="2 3" key="1">
    <citation type="submission" date="2024-10" db="EMBL/GenBank/DDBJ databases">
        <title>The Natural Products Discovery Center: Release of the First 8490 Sequenced Strains for Exploring Actinobacteria Biosynthetic Diversity.</title>
        <authorList>
            <person name="Kalkreuter E."/>
            <person name="Kautsar S.A."/>
            <person name="Yang D."/>
            <person name="Bader C.D."/>
            <person name="Teijaro C.N."/>
            <person name="Fluegel L."/>
            <person name="Davis C.M."/>
            <person name="Simpson J.R."/>
            <person name="Lauterbach L."/>
            <person name="Steele A.D."/>
            <person name="Gui C."/>
            <person name="Meng S."/>
            <person name="Li G."/>
            <person name="Viehrig K."/>
            <person name="Ye F."/>
            <person name="Su P."/>
            <person name="Kiefer A.F."/>
            <person name="Nichols A."/>
            <person name="Cepeda A.J."/>
            <person name="Yan W."/>
            <person name="Fan B."/>
            <person name="Jiang Y."/>
            <person name="Adhikari A."/>
            <person name="Zheng C.-J."/>
            <person name="Schuster L."/>
            <person name="Cowan T.M."/>
            <person name="Smanski M.J."/>
            <person name="Chevrette M.G."/>
            <person name="De Carvalho L.P.S."/>
            <person name="Shen B."/>
        </authorList>
    </citation>
    <scope>NUCLEOTIDE SEQUENCE [LARGE SCALE GENOMIC DNA]</scope>
    <source>
        <strain evidence="2 3">NPDC093086</strain>
    </source>
</reference>
<keyword evidence="3" id="KW-1185">Reference proteome</keyword>
<dbReference type="GeneID" id="95505224"/>
<dbReference type="InterPro" id="IPR009081">
    <property type="entry name" value="PP-bd_ACP"/>
</dbReference>
<feature type="domain" description="Carrier" evidence="1">
    <location>
        <begin position="2"/>
        <end position="80"/>
    </location>
</feature>
<dbReference type="InterPro" id="IPR036736">
    <property type="entry name" value="ACP-like_sf"/>
</dbReference>
<gene>
    <name evidence="2" type="ORF">ACIQFM_34825</name>
</gene>
<dbReference type="PROSITE" id="PS50075">
    <property type="entry name" value="CARRIER"/>
    <property type="match status" value="1"/>
</dbReference>
<organism evidence="2 3">
    <name type="scientific">Streptomyces ardesiacus</name>
    <dbReference type="NCBI Taxonomy" id="285564"/>
    <lineage>
        <taxon>Bacteria</taxon>
        <taxon>Bacillati</taxon>
        <taxon>Actinomycetota</taxon>
        <taxon>Actinomycetes</taxon>
        <taxon>Kitasatosporales</taxon>
        <taxon>Streptomycetaceae</taxon>
        <taxon>Streptomyces</taxon>
    </lineage>
</organism>
<evidence type="ECO:0000313" key="2">
    <source>
        <dbReference type="EMBL" id="MFJ6041412.1"/>
    </source>
</evidence>
<name>A0ABW8HKZ4_9ACTN</name>
<evidence type="ECO:0000259" key="1">
    <source>
        <dbReference type="PROSITE" id="PS50075"/>
    </source>
</evidence>
<proteinExistence type="predicted"/>
<protein>
    <submittedName>
        <fullName evidence="2">Acyl carrier protein</fullName>
    </submittedName>
</protein>
<comment type="caution">
    <text evidence="2">The sequence shown here is derived from an EMBL/GenBank/DDBJ whole genome shotgun (WGS) entry which is preliminary data.</text>
</comment>
<dbReference type="Pfam" id="PF00550">
    <property type="entry name" value="PP-binding"/>
    <property type="match status" value="1"/>
</dbReference>
<sequence length="88" mass="10144">MTDPTDYRAPIREFILNRFPGFELRDEDDIFALGFVNSLFAMELVMFVEKTFQIKVPNNEIRLDSFRTVERMGDLVARVTSGGRAPVL</sequence>
<dbReference type="Gene3D" id="1.10.1200.10">
    <property type="entry name" value="ACP-like"/>
    <property type="match status" value="1"/>
</dbReference>
<evidence type="ECO:0000313" key="3">
    <source>
        <dbReference type="Proteomes" id="UP001617907"/>
    </source>
</evidence>
<dbReference type="Proteomes" id="UP001617907">
    <property type="component" value="Unassembled WGS sequence"/>
</dbReference>
<dbReference type="SUPFAM" id="SSF47336">
    <property type="entry name" value="ACP-like"/>
    <property type="match status" value="1"/>
</dbReference>
<accession>A0ABW8HKZ4</accession>
<dbReference type="EMBL" id="JBIVPC010000028">
    <property type="protein sequence ID" value="MFJ6041412.1"/>
    <property type="molecule type" value="Genomic_DNA"/>
</dbReference>